<evidence type="ECO:0008006" key="7">
    <source>
        <dbReference type="Google" id="ProtNLM"/>
    </source>
</evidence>
<name>A0A132AJP2_SARSC</name>
<evidence type="ECO:0000313" key="5">
    <source>
        <dbReference type="EMBL" id="KPM11039.1"/>
    </source>
</evidence>
<evidence type="ECO:0000256" key="2">
    <source>
        <dbReference type="ARBA" id="ARBA00022692"/>
    </source>
</evidence>
<dbReference type="AlphaFoldDB" id="A0A132AJP2"/>
<organism evidence="5 6">
    <name type="scientific">Sarcoptes scabiei</name>
    <name type="common">Itch mite</name>
    <name type="synonym">Acarus scabiei</name>
    <dbReference type="NCBI Taxonomy" id="52283"/>
    <lineage>
        <taxon>Eukaryota</taxon>
        <taxon>Metazoa</taxon>
        <taxon>Ecdysozoa</taxon>
        <taxon>Arthropoda</taxon>
        <taxon>Chelicerata</taxon>
        <taxon>Arachnida</taxon>
        <taxon>Acari</taxon>
        <taxon>Acariformes</taxon>
        <taxon>Sarcoptiformes</taxon>
        <taxon>Astigmata</taxon>
        <taxon>Psoroptidia</taxon>
        <taxon>Sarcoptoidea</taxon>
        <taxon>Sarcoptidae</taxon>
        <taxon>Sarcoptinae</taxon>
        <taxon>Sarcoptes</taxon>
    </lineage>
</organism>
<reference evidence="5 6" key="1">
    <citation type="journal article" date="2015" name="Parasit. Vectors">
        <title>Draft genome of the scabies mite.</title>
        <authorList>
            <person name="Rider S.D.Jr."/>
            <person name="Morgan M.S."/>
            <person name="Arlian L.G."/>
        </authorList>
    </citation>
    <scope>NUCLEOTIDE SEQUENCE [LARGE SCALE GENOMIC DNA]</scope>
    <source>
        <strain evidence="5">Arlian Lab</strain>
    </source>
</reference>
<keyword evidence="4" id="KW-0472">Membrane</keyword>
<keyword evidence="2" id="KW-0812">Transmembrane</keyword>
<dbReference type="OrthoDB" id="6437696at2759"/>
<dbReference type="VEuPathDB" id="VectorBase:SSCA003307"/>
<keyword evidence="3" id="KW-1133">Transmembrane helix</keyword>
<evidence type="ECO:0000256" key="3">
    <source>
        <dbReference type="ARBA" id="ARBA00022989"/>
    </source>
</evidence>
<dbReference type="GO" id="GO:0016020">
    <property type="term" value="C:membrane"/>
    <property type="evidence" value="ECO:0007669"/>
    <property type="project" value="UniProtKB-SubCell"/>
</dbReference>
<proteinExistence type="predicted"/>
<comment type="subcellular location">
    <subcellularLocation>
        <location evidence="1">Membrane</location>
        <topology evidence="1">Multi-pass membrane protein</topology>
    </subcellularLocation>
</comment>
<dbReference type="EMBL" id="JXLN01016304">
    <property type="protein sequence ID" value="KPM11039.1"/>
    <property type="molecule type" value="Genomic_DNA"/>
</dbReference>
<dbReference type="Pfam" id="PF00002">
    <property type="entry name" value="7tm_2"/>
    <property type="match status" value="1"/>
</dbReference>
<protein>
    <recommendedName>
        <fullName evidence="7">G-protein coupled receptors family 2 profile 2 domain-containing protein</fullName>
    </recommendedName>
</protein>
<accession>A0A132AJP2</accession>
<comment type="caution">
    <text evidence="5">The sequence shown here is derived from an EMBL/GenBank/DDBJ whole genome shotgun (WGS) entry which is preliminary data.</text>
</comment>
<evidence type="ECO:0000256" key="1">
    <source>
        <dbReference type="ARBA" id="ARBA00004141"/>
    </source>
</evidence>
<evidence type="ECO:0000313" key="6">
    <source>
        <dbReference type="Proteomes" id="UP000616769"/>
    </source>
</evidence>
<dbReference type="Gene3D" id="1.20.1070.10">
    <property type="entry name" value="Rhodopsin 7-helix transmembrane proteins"/>
    <property type="match status" value="1"/>
</dbReference>
<dbReference type="GO" id="GO:0004930">
    <property type="term" value="F:G protein-coupled receptor activity"/>
    <property type="evidence" value="ECO:0007669"/>
    <property type="project" value="InterPro"/>
</dbReference>
<dbReference type="InterPro" id="IPR000832">
    <property type="entry name" value="GPCR_2_secretin-like"/>
</dbReference>
<gene>
    <name evidence="5" type="ORF">QR98_0096050</name>
</gene>
<dbReference type="Proteomes" id="UP000616769">
    <property type="component" value="Unassembled WGS sequence"/>
</dbReference>
<sequence>MLLQGYHLFKSTINPLVYDWNFIYYLLVGYGTPGLLVLIFFITILANNAKLSNKFHYQSCWISSEKNPNYFLIVIGN</sequence>
<evidence type="ECO:0000256" key="4">
    <source>
        <dbReference type="ARBA" id="ARBA00023136"/>
    </source>
</evidence>